<protein>
    <recommendedName>
        <fullName evidence="1">Glycine-rich domain-containing protein</fullName>
    </recommendedName>
</protein>
<dbReference type="Pfam" id="PF21722">
    <property type="entry name" value="Gly_rich_2"/>
    <property type="match status" value="1"/>
</dbReference>
<dbReference type="InterPro" id="IPR049304">
    <property type="entry name" value="Gly_rich_dom"/>
</dbReference>
<gene>
    <name evidence="2" type="ORF">MetexDRAFT_0212</name>
</gene>
<comment type="caution">
    <text evidence="2">The sequence shown here is derived from an EMBL/GenBank/DDBJ whole genome shotgun (WGS) entry which is preliminary data.</text>
</comment>
<reference evidence="2 3" key="1">
    <citation type="submission" date="2011-09" db="EMBL/GenBank/DDBJ databases">
        <title>The draft genome of Methylobacterium extorquens DSM 13060.</title>
        <authorList>
            <consortium name="US DOE Joint Genome Institute (JGI-PGF)"/>
            <person name="Lucas S."/>
            <person name="Han J."/>
            <person name="Lapidus A."/>
            <person name="Cheng J.-F."/>
            <person name="Goodwin L."/>
            <person name="Pitluck S."/>
            <person name="Peters L."/>
            <person name="Land M.L."/>
            <person name="Hauser L."/>
            <person name="Koskimaki J."/>
            <person name="Halonen O."/>
            <person name="Pirttila A."/>
            <person name="Frank C."/>
            <person name="Woyke T.J."/>
        </authorList>
    </citation>
    <scope>NUCLEOTIDE SEQUENCE [LARGE SCALE GENOMIC DNA]</scope>
    <source>
        <strain evidence="2 3">DSM 13060</strain>
    </source>
</reference>
<dbReference type="Proteomes" id="UP000004382">
    <property type="component" value="Unassembled WGS sequence"/>
</dbReference>
<dbReference type="PATRIC" id="fig|882800.3.peg.201"/>
<evidence type="ECO:0000313" key="2">
    <source>
        <dbReference type="EMBL" id="EHP94867.1"/>
    </source>
</evidence>
<evidence type="ECO:0000313" key="3">
    <source>
        <dbReference type="Proteomes" id="UP000004382"/>
    </source>
</evidence>
<organism evidence="2 3">
    <name type="scientific">Methylorubrum extorquens DSM 13060</name>
    <dbReference type="NCBI Taxonomy" id="882800"/>
    <lineage>
        <taxon>Bacteria</taxon>
        <taxon>Pseudomonadati</taxon>
        <taxon>Pseudomonadota</taxon>
        <taxon>Alphaproteobacteria</taxon>
        <taxon>Hyphomicrobiales</taxon>
        <taxon>Methylobacteriaceae</taxon>
        <taxon>Methylorubrum</taxon>
    </lineage>
</organism>
<sequence>MKQDFPALWAESPATLRREPTNGEMANGFPCGPLDLPLWNELMYRQAQAYREIATAIIQSGQTPNQSNTGQLWAAIQSVAAPPPALWHRGTDTSTNPLAVTASVAPSVSSYAPLVPYNVLVNNDSADGGTTANFGPGIRQVVRADGSAIRKGDWTKGQVAVFLDDGARLQLTGAAPAGVVQTQITTTFNTLAITGGRTSVFSTPGSFTWTAPEGASRARVIAVGGGGGGGGAANNGAGAGGGGGGYVEGTVVVVAGQIYGGLVGAGGGRGQASGQAATPGGTSSFTAGGATLSATGGGGGGFGNGTSVGITGAGGGGVGGDLSFAGSTGQNGIYIPTGTGNNVLFGGMGGGSRYAPTTPFPYGGGNVSGSGPGGAGSGGAGSGDGGAGFPGIVIIMA</sequence>
<dbReference type="EMBL" id="AGJK01000003">
    <property type="protein sequence ID" value="EHP94867.1"/>
    <property type="molecule type" value="Genomic_DNA"/>
</dbReference>
<name>H1KC50_METEX</name>
<dbReference type="AlphaFoldDB" id="H1KC50"/>
<evidence type="ECO:0000259" key="1">
    <source>
        <dbReference type="Pfam" id="PF21722"/>
    </source>
</evidence>
<accession>H1KC50</accession>
<dbReference type="RefSeq" id="WP_003596294.1">
    <property type="nucleotide sequence ID" value="NZ_AGJK01000003.1"/>
</dbReference>
<feature type="domain" description="Glycine-rich" evidence="1">
    <location>
        <begin position="203"/>
        <end position="396"/>
    </location>
</feature>
<proteinExistence type="predicted"/>